<name>A0A804HVC2_MUSAM</name>
<dbReference type="EMBL" id="HG996466">
    <property type="protein sequence ID" value="CAG1859843.1"/>
    <property type="molecule type" value="Genomic_DNA"/>
</dbReference>
<evidence type="ECO:0000256" key="1">
    <source>
        <dbReference type="SAM" id="MobiDB-lite"/>
    </source>
</evidence>
<dbReference type="AlphaFoldDB" id="A0A804HVC2"/>
<dbReference type="Gramene" id="Ma01_t17770.1">
    <property type="protein sequence ID" value="Ma01_p17770.1"/>
    <property type="gene ID" value="Ma01_g17770"/>
</dbReference>
<reference evidence="2" key="1">
    <citation type="submission" date="2021-03" db="EMBL/GenBank/DDBJ databases">
        <authorList>
            <consortium name="Genoscope - CEA"/>
            <person name="William W."/>
        </authorList>
    </citation>
    <scope>NUCLEOTIDE SEQUENCE</scope>
    <source>
        <strain evidence="2">Doubled-haploid Pahang</strain>
    </source>
</reference>
<gene>
    <name evidence="2" type="ORF">GSMUA_301380.1</name>
</gene>
<proteinExistence type="predicted"/>
<evidence type="ECO:0000313" key="3">
    <source>
        <dbReference type="EnsemblPlants" id="Ma01_p17770.1"/>
    </source>
</evidence>
<dbReference type="Proteomes" id="UP000012960">
    <property type="component" value="Unplaced"/>
</dbReference>
<feature type="compositionally biased region" description="Basic residues" evidence="1">
    <location>
        <begin position="38"/>
        <end position="56"/>
    </location>
</feature>
<evidence type="ECO:0000313" key="2">
    <source>
        <dbReference type="EMBL" id="CAG1859843.1"/>
    </source>
</evidence>
<keyword evidence="4" id="KW-1185">Reference proteome</keyword>
<organism evidence="3 4">
    <name type="scientific">Musa acuminata subsp. malaccensis</name>
    <name type="common">Wild banana</name>
    <name type="synonym">Musa malaccensis</name>
    <dbReference type="NCBI Taxonomy" id="214687"/>
    <lineage>
        <taxon>Eukaryota</taxon>
        <taxon>Viridiplantae</taxon>
        <taxon>Streptophyta</taxon>
        <taxon>Embryophyta</taxon>
        <taxon>Tracheophyta</taxon>
        <taxon>Spermatophyta</taxon>
        <taxon>Magnoliopsida</taxon>
        <taxon>Liliopsida</taxon>
        <taxon>Zingiberales</taxon>
        <taxon>Musaceae</taxon>
        <taxon>Musa</taxon>
    </lineage>
</organism>
<dbReference type="EnsemblPlants" id="Ma01_t17770.1">
    <property type="protein sequence ID" value="Ma01_p17770.1"/>
    <property type="gene ID" value="Ma01_g17770"/>
</dbReference>
<evidence type="ECO:0000313" key="4">
    <source>
        <dbReference type="Proteomes" id="UP000012960"/>
    </source>
</evidence>
<protein>
    <submittedName>
        <fullName evidence="2">(wild Malaysian banana) hypothetical protein</fullName>
    </submittedName>
</protein>
<feature type="region of interest" description="Disordered" evidence="1">
    <location>
        <begin position="12"/>
        <end position="64"/>
    </location>
</feature>
<accession>A0A804HVC2</accession>
<sequence>MINDNDVCITDIHSGHTSSTHYHANMPSKKQEAGKCANHLRWKPSSHLHRRHHHMERAREPETT</sequence>
<dbReference type="InParanoid" id="A0A804HVC2"/>
<reference evidence="3" key="2">
    <citation type="submission" date="2021-05" db="UniProtKB">
        <authorList>
            <consortium name="EnsemblPlants"/>
        </authorList>
    </citation>
    <scope>IDENTIFICATION</scope>
    <source>
        <strain evidence="3">subsp. malaccensis</strain>
    </source>
</reference>